<reference evidence="4" key="1">
    <citation type="submission" date="2017-02" db="UniProtKB">
        <authorList>
            <consortium name="WormBaseParasite"/>
        </authorList>
    </citation>
    <scope>IDENTIFICATION</scope>
</reference>
<dbReference type="GO" id="GO:0000070">
    <property type="term" value="P:mitotic sister chromatid segregation"/>
    <property type="evidence" value="ECO:0007669"/>
    <property type="project" value="TreeGrafter"/>
</dbReference>
<reference evidence="2 3" key="2">
    <citation type="submission" date="2018-11" db="EMBL/GenBank/DDBJ databases">
        <authorList>
            <consortium name="Pathogen Informatics"/>
        </authorList>
    </citation>
    <scope>NUCLEOTIDE SEQUENCE [LARGE SCALE GENOMIC DNA]</scope>
</reference>
<evidence type="ECO:0000313" key="4">
    <source>
        <dbReference type="WBParaSite" id="NBR_0002247801-mRNA-1"/>
    </source>
</evidence>
<dbReference type="GO" id="GO:0000796">
    <property type="term" value="C:condensin complex"/>
    <property type="evidence" value="ECO:0007669"/>
    <property type="project" value="TreeGrafter"/>
</dbReference>
<organism evidence="4">
    <name type="scientific">Nippostrongylus brasiliensis</name>
    <name type="common">Rat hookworm</name>
    <dbReference type="NCBI Taxonomy" id="27835"/>
    <lineage>
        <taxon>Eukaryota</taxon>
        <taxon>Metazoa</taxon>
        <taxon>Ecdysozoa</taxon>
        <taxon>Nematoda</taxon>
        <taxon>Chromadorea</taxon>
        <taxon>Rhabditida</taxon>
        <taxon>Rhabditina</taxon>
        <taxon>Rhabditomorpha</taxon>
        <taxon>Strongyloidea</taxon>
        <taxon>Heligmosomidae</taxon>
        <taxon>Nippostrongylus</taxon>
    </lineage>
</organism>
<accession>A0A0N4YZ06</accession>
<keyword evidence="3" id="KW-1185">Reference proteome</keyword>
<evidence type="ECO:0000313" key="3">
    <source>
        <dbReference type="Proteomes" id="UP000271162"/>
    </source>
</evidence>
<dbReference type="STRING" id="27835.A0A0N4YZ06"/>
<dbReference type="AlphaFoldDB" id="A0A0N4YZ06"/>
<name>A0A0N4YZ06_NIPBR</name>
<dbReference type="WBParaSite" id="NBR_0002247801-mRNA-1">
    <property type="protein sequence ID" value="NBR_0002247801-mRNA-1"/>
    <property type="gene ID" value="NBR_0002247801"/>
</dbReference>
<sequence>MAGKRRTLKRSTAPLEPLLEETDSGQNSSQAAEAPLKDLQAEVEAPQFDENEKENSRADNRASLKVVSRKVVTKLEVEATKKKSVNEKVALILSDYPDLLEKACKNEKGQAPQFDENEKENSRADNRASLKVVSRKVVTKLEVEATKKKLVNEKVALILSDYPDLLEKACKNEKGQKMLIKRLWADHEEVVEQCDVNLLRHSLWEPSFIGTSDGVKFCAFALRKIGFREALLLMKKMVVSGATNATCNNLGKIIYTAWRIAAREEDEDMMKAIENEMITGVVHSAVLLPINLSAKFVHVSLILLQFS</sequence>
<protein>
    <submittedName>
        <fullName evidence="4">Condensin-2 complex subunit G2 (inferred by orthology to a human protein)</fullName>
    </submittedName>
</protein>
<proteinExistence type="predicted"/>
<gene>
    <name evidence="2" type="ORF">NBR_LOCUS22479</name>
</gene>
<dbReference type="Proteomes" id="UP000271162">
    <property type="component" value="Unassembled WGS sequence"/>
</dbReference>
<dbReference type="PANTHER" id="PTHR16199:SF4">
    <property type="entry name" value="CONDENSIN-2 COMPLEX SUBUNIT G2"/>
    <property type="match status" value="1"/>
</dbReference>
<evidence type="ECO:0000256" key="1">
    <source>
        <dbReference type="SAM" id="MobiDB-lite"/>
    </source>
</evidence>
<dbReference type="InterPro" id="IPR024741">
    <property type="entry name" value="Condensin2_G2"/>
</dbReference>
<evidence type="ECO:0000313" key="2">
    <source>
        <dbReference type="EMBL" id="VDL87343.1"/>
    </source>
</evidence>
<dbReference type="Pfam" id="PF12422">
    <property type="entry name" value="Condensin2nSMC"/>
    <property type="match status" value="1"/>
</dbReference>
<dbReference type="GO" id="GO:0005634">
    <property type="term" value="C:nucleus"/>
    <property type="evidence" value="ECO:0007669"/>
    <property type="project" value="InterPro"/>
</dbReference>
<dbReference type="PANTHER" id="PTHR16199">
    <property type="entry name" value="CONDENSIN-2 COMPLEX SUBUNIT G2"/>
    <property type="match status" value="1"/>
</dbReference>
<dbReference type="EMBL" id="UYSL01028150">
    <property type="protein sequence ID" value="VDL87343.1"/>
    <property type="molecule type" value="Genomic_DNA"/>
</dbReference>
<feature type="region of interest" description="Disordered" evidence="1">
    <location>
        <begin position="1"/>
        <end position="61"/>
    </location>
</feature>